<reference evidence="4" key="1">
    <citation type="submission" date="2016-10" db="EMBL/GenBank/DDBJ databases">
        <authorList>
            <person name="Varghese N."/>
            <person name="Submissions S."/>
        </authorList>
    </citation>
    <scope>NUCLEOTIDE SEQUENCE [LARGE SCALE GENOMIC DNA]</scope>
    <source>
        <strain evidence="4">CGMCC 1.10369</strain>
    </source>
</reference>
<dbReference type="PANTHER" id="PTHR21180:SF32">
    <property type="entry name" value="ENDONUCLEASE_EXONUCLEASE_PHOSPHATASE FAMILY DOMAIN-CONTAINING PROTEIN 1"/>
    <property type="match status" value="1"/>
</dbReference>
<dbReference type="GO" id="GO:0015627">
    <property type="term" value="C:type II protein secretion system complex"/>
    <property type="evidence" value="ECO:0007669"/>
    <property type="project" value="TreeGrafter"/>
</dbReference>
<organism evidence="3 4">
    <name type="scientific">Alkalicoccus daliensis</name>
    <dbReference type="NCBI Taxonomy" id="745820"/>
    <lineage>
        <taxon>Bacteria</taxon>
        <taxon>Bacillati</taxon>
        <taxon>Bacillota</taxon>
        <taxon>Bacilli</taxon>
        <taxon>Bacillales</taxon>
        <taxon>Bacillaceae</taxon>
        <taxon>Alkalicoccus</taxon>
    </lineage>
</organism>
<dbReference type="InterPro" id="IPR003583">
    <property type="entry name" value="Hlx-hairpin-Hlx_DNA-bd_motif"/>
</dbReference>
<dbReference type="Gene3D" id="1.10.150.310">
    <property type="entry name" value="Tex RuvX-like domain-like"/>
    <property type="match status" value="1"/>
</dbReference>
<keyword evidence="4" id="KW-1185">Reference proteome</keyword>
<dbReference type="InterPro" id="IPR019554">
    <property type="entry name" value="Soluble_ligand-bd"/>
</dbReference>
<dbReference type="GO" id="GO:0006281">
    <property type="term" value="P:DNA repair"/>
    <property type="evidence" value="ECO:0007669"/>
    <property type="project" value="InterPro"/>
</dbReference>
<dbReference type="InterPro" id="IPR051675">
    <property type="entry name" value="Endo/Exo/Phosphatase_dom_1"/>
</dbReference>
<sequence>MNAVLDRLKNMDRLLLGKIAGGIILLAAIGLYYFFTEEEQLNSETIMDIGHTAEENDLEETPVEMKVDIKGEVQFPGVYTASSEDRVEKLIDEAGGLTADAAIETVNFAQRVYDEMVIIIPSAEEAEAHTGETPQHETVEMNKIPINTAEQASWETLNGIGPAKASAIIQYREENGPFTSVEELMEVPGIGEKTLESIRDQLSLH</sequence>
<name>A0A1H0BF28_9BACI</name>
<proteinExistence type="predicted"/>
<dbReference type="PANTHER" id="PTHR21180">
    <property type="entry name" value="ENDONUCLEASE/EXONUCLEASE/PHOSPHATASE FAMILY DOMAIN-CONTAINING PROTEIN 1"/>
    <property type="match status" value="1"/>
</dbReference>
<dbReference type="OrthoDB" id="9790239at2"/>
<dbReference type="EMBL" id="FNIL01000001">
    <property type="protein sequence ID" value="SDN44264.1"/>
    <property type="molecule type" value="Genomic_DNA"/>
</dbReference>
<dbReference type="STRING" id="745820.SAMN04488053_101865"/>
<evidence type="ECO:0000313" key="4">
    <source>
        <dbReference type="Proteomes" id="UP000198778"/>
    </source>
</evidence>
<feature type="domain" description="Helix-hairpin-helix DNA-binding motif class 1" evidence="2">
    <location>
        <begin position="152"/>
        <end position="171"/>
    </location>
</feature>
<feature type="domain" description="Helix-hairpin-helix DNA-binding motif class 1" evidence="2">
    <location>
        <begin position="182"/>
        <end position="201"/>
    </location>
</feature>
<keyword evidence="1" id="KW-0472">Membrane</keyword>
<dbReference type="InterPro" id="IPR010994">
    <property type="entry name" value="RuvA_2-like"/>
</dbReference>
<dbReference type="SMART" id="SM00278">
    <property type="entry name" value="HhH1"/>
    <property type="match status" value="2"/>
</dbReference>
<keyword evidence="1" id="KW-0812">Transmembrane</keyword>
<accession>A0A1H0BF28</accession>
<dbReference type="Gene3D" id="3.10.560.10">
    <property type="entry name" value="Outer membrane lipoprotein wza domain like"/>
    <property type="match status" value="1"/>
</dbReference>
<dbReference type="NCBIfam" id="TIGR00426">
    <property type="entry name" value="competence protein ComEA helix-hairpin-helix repeat region"/>
    <property type="match status" value="1"/>
</dbReference>
<dbReference type="AlphaFoldDB" id="A0A1H0BF28"/>
<evidence type="ECO:0000313" key="3">
    <source>
        <dbReference type="EMBL" id="SDN44264.1"/>
    </source>
</evidence>
<dbReference type="RefSeq" id="WP_090840880.1">
    <property type="nucleotide sequence ID" value="NZ_FNIL01000001.1"/>
</dbReference>
<dbReference type="Pfam" id="PF10531">
    <property type="entry name" value="SLBB"/>
    <property type="match status" value="1"/>
</dbReference>
<dbReference type="GO" id="GO:0003677">
    <property type="term" value="F:DNA binding"/>
    <property type="evidence" value="ECO:0007669"/>
    <property type="project" value="InterPro"/>
</dbReference>
<dbReference type="Pfam" id="PF12836">
    <property type="entry name" value="HHH_3"/>
    <property type="match status" value="1"/>
</dbReference>
<gene>
    <name evidence="3" type="ORF">SAMN04488053_101865</name>
</gene>
<dbReference type="InterPro" id="IPR004509">
    <property type="entry name" value="Competence_ComEA_HhH"/>
</dbReference>
<dbReference type="GO" id="GO:0015628">
    <property type="term" value="P:protein secretion by the type II secretion system"/>
    <property type="evidence" value="ECO:0007669"/>
    <property type="project" value="TreeGrafter"/>
</dbReference>
<keyword evidence="1" id="KW-1133">Transmembrane helix</keyword>
<evidence type="ECO:0000259" key="2">
    <source>
        <dbReference type="SMART" id="SM00278"/>
    </source>
</evidence>
<evidence type="ECO:0000256" key="1">
    <source>
        <dbReference type="SAM" id="Phobius"/>
    </source>
</evidence>
<feature type="transmembrane region" description="Helical" evidence="1">
    <location>
        <begin position="15"/>
        <end position="35"/>
    </location>
</feature>
<dbReference type="SUPFAM" id="SSF47781">
    <property type="entry name" value="RuvA domain 2-like"/>
    <property type="match status" value="1"/>
</dbReference>
<dbReference type="Proteomes" id="UP000198778">
    <property type="component" value="Unassembled WGS sequence"/>
</dbReference>
<protein>
    <submittedName>
        <fullName evidence="3">Competence protein ComEA</fullName>
    </submittedName>
</protein>